<accession>A0A6J6WSG4</accession>
<dbReference type="Pfam" id="PF00483">
    <property type="entry name" value="NTP_transferase"/>
    <property type="match status" value="1"/>
</dbReference>
<comment type="similarity">
    <text evidence="1">Belongs to the transferase hexapeptide repeat family.</text>
</comment>
<dbReference type="InterPro" id="IPR056729">
    <property type="entry name" value="GMPPB_C"/>
</dbReference>
<dbReference type="SUPFAM" id="SSF53448">
    <property type="entry name" value="Nucleotide-diphospho-sugar transferases"/>
    <property type="match status" value="1"/>
</dbReference>
<evidence type="ECO:0000313" key="4">
    <source>
        <dbReference type="EMBL" id="CAB4786133.1"/>
    </source>
</evidence>
<dbReference type="EMBL" id="CAFAAB010000087">
    <property type="protein sequence ID" value="CAB4786133.1"/>
    <property type="molecule type" value="Genomic_DNA"/>
</dbReference>
<dbReference type="InterPro" id="IPR050486">
    <property type="entry name" value="Mannose-1P_guanyltransferase"/>
</dbReference>
<dbReference type="InterPro" id="IPR029044">
    <property type="entry name" value="Nucleotide-diphossugar_trans"/>
</dbReference>
<dbReference type="Pfam" id="PF25087">
    <property type="entry name" value="GMPPB_C"/>
    <property type="match status" value="1"/>
</dbReference>
<dbReference type="AlphaFoldDB" id="A0A6J6WSG4"/>
<evidence type="ECO:0000259" key="2">
    <source>
        <dbReference type="Pfam" id="PF00483"/>
    </source>
</evidence>
<name>A0A6J6WSG4_9ZZZZ</name>
<dbReference type="InterPro" id="IPR005835">
    <property type="entry name" value="NTP_transferase_dom"/>
</dbReference>
<sequence>MRAVILVGGEGTRLRPLTYRAPKQMLPIVGVPMLERVLANLAKHGVTEAVLSLGYLPDRFIAAYPEHTVAGVHVTYAVEPSPLDTAGAIRFAALDAGINETFIVVNGDVLTDLDVTRLIAFHRERGAEATIALHPVEDPSRFGVVPTHPDGRVIAFVEKPPRDEAPTNEINAGTYVLEPSVLETIPADVRVSVERQTFPGLVERGSLYALADDSYWLDTGTPQAYLEAHRDILESRRPVPLATPVANFNWVHESAQVANATLSLATIDRDCIIGSNVTIENSVLLPGAIVHEGATIRDSIIGPGATIGRGAILEATCVIGGGVTVPGGSILRGEVRLGGPE</sequence>
<dbReference type="PANTHER" id="PTHR22572">
    <property type="entry name" value="SUGAR-1-PHOSPHATE GUANYL TRANSFERASE"/>
    <property type="match status" value="1"/>
</dbReference>
<organism evidence="4">
    <name type="scientific">freshwater metagenome</name>
    <dbReference type="NCBI Taxonomy" id="449393"/>
    <lineage>
        <taxon>unclassified sequences</taxon>
        <taxon>metagenomes</taxon>
        <taxon>ecological metagenomes</taxon>
    </lineage>
</organism>
<gene>
    <name evidence="4" type="ORF">UFOPK2958_00842</name>
</gene>
<reference evidence="4" key="1">
    <citation type="submission" date="2020-05" db="EMBL/GenBank/DDBJ databases">
        <authorList>
            <person name="Chiriac C."/>
            <person name="Salcher M."/>
            <person name="Ghai R."/>
            <person name="Kavagutti S V."/>
        </authorList>
    </citation>
    <scope>NUCLEOTIDE SEQUENCE</scope>
</reference>
<protein>
    <submittedName>
        <fullName evidence="4">Unannotated protein</fullName>
    </submittedName>
</protein>
<dbReference type="Gene3D" id="3.90.550.10">
    <property type="entry name" value="Spore Coat Polysaccharide Biosynthesis Protein SpsA, Chain A"/>
    <property type="match status" value="1"/>
</dbReference>
<dbReference type="Gene3D" id="2.160.10.10">
    <property type="entry name" value="Hexapeptide repeat proteins"/>
    <property type="match status" value="1"/>
</dbReference>
<feature type="domain" description="Nucleotidyl transferase" evidence="2">
    <location>
        <begin position="3"/>
        <end position="234"/>
    </location>
</feature>
<feature type="domain" description="Mannose-1-phosphate guanyltransferase C-terminal" evidence="3">
    <location>
        <begin position="251"/>
        <end position="333"/>
    </location>
</feature>
<evidence type="ECO:0000259" key="3">
    <source>
        <dbReference type="Pfam" id="PF25087"/>
    </source>
</evidence>
<evidence type="ECO:0000256" key="1">
    <source>
        <dbReference type="ARBA" id="ARBA00007274"/>
    </source>
</evidence>
<dbReference type="CDD" id="cd04181">
    <property type="entry name" value="NTP_transferase"/>
    <property type="match status" value="1"/>
</dbReference>
<proteinExistence type="inferred from homology"/>